<dbReference type="Proteomes" id="UP000663866">
    <property type="component" value="Unassembled WGS sequence"/>
</dbReference>
<dbReference type="Pfam" id="PF00569">
    <property type="entry name" value="ZZ"/>
    <property type="match status" value="1"/>
</dbReference>
<keyword evidence="7" id="KW-0520">NAD</keyword>
<evidence type="ECO:0000313" key="19">
    <source>
        <dbReference type="EMBL" id="CAF4395083.1"/>
    </source>
</evidence>
<keyword evidence="3" id="KW-0677">Repeat</keyword>
<dbReference type="PANTHER" id="PTHR13871:SF96">
    <property type="entry name" value="THIOREDOXIN DOMAIN-CONTAINING PROTEIN"/>
    <property type="match status" value="1"/>
</dbReference>
<evidence type="ECO:0000313" key="16">
    <source>
        <dbReference type="EMBL" id="CAF2137077.1"/>
    </source>
</evidence>
<evidence type="ECO:0000313" key="17">
    <source>
        <dbReference type="EMBL" id="CAF4012443.1"/>
    </source>
</evidence>
<evidence type="ECO:0000256" key="3">
    <source>
        <dbReference type="ARBA" id="ARBA00022737"/>
    </source>
</evidence>
<dbReference type="SUPFAM" id="SSF57850">
    <property type="entry name" value="RING/U-box"/>
    <property type="match status" value="2"/>
</dbReference>
<dbReference type="Proteomes" id="UP000663855">
    <property type="component" value="Unassembled WGS sequence"/>
</dbReference>
<dbReference type="Pfam" id="PF13905">
    <property type="entry name" value="Thioredoxin_8"/>
    <property type="match status" value="2"/>
</dbReference>
<evidence type="ECO:0000313" key="15">
    <source>
        <dbReference type="EMBL" id="CAF2121784.1"/>
    </source>
</evidence>
<feature type="domain" description="ZZ-type" evidence="12">
    <location>
        <begin position="374"/>
        <end position="423"/>
    </location>
</feature>
<keyword evidence="5" id="KW-0862">Zinc</keyword>
<dbReference type="Gene3D" id="3.30.60.90">
    <property type="match status" value="2"/>
</dbReference>
<comment type="similarity">
    <text evidence="8">Belongs to the nucleoredoxin family.</text>
</comment>
<comment type="catalytic activity">
    <reaction evidence="9">
        <text>[protein]-dithiol + NAD(+) = [protein]-disulfide + NADH + H(+)</text>
        <dbReference type="Rhea" id="RHEA:18749"/>
        <dbReference type="Rhea" id="RHEA-COMP:10593"/>
        <dbReference type="Rhea" id="RHEA-COMP:10594"/>
        <dbReference type="ChEBI" id="CHEBI:15378"/>
        <dbReference type="ChEBI" id="CHEBI:29950"/>
        <dbReference type="ChEBI" id="CHEBI:50058"/>
        <dbReference type="ChEBI" id="CHEBI:57540"/>
        <dbReference type="ChEBI" id="CHEBI:57945"/>
        <dbReference type="EC" id="1.8.1.8"/>
    </reaction>
</comment>
<accession>A0A816WQ66</accession>
<proteinExistence type="inferred from homology"/>
<dbReference type="PROSITE" id="PS51352">
    <property type="entry name" value="THIOREDOXIN_2"/>
    <property type="match status" value="1"/>
</dbReference>
<dbReference type="GO" id="GO:0008270">
    <property type="term" value="F:zinc ion binding"/>
    <property type="evidence" value="ECO:0007669"/>
    <property type="project" value="UniProtKB-KW"/>
</dbReference>
<dbReference type="EMBL" id="CAJOBG010040176">
    <property type="protein sequence ID" value="CAF4395083.1"/>
    <property type="molecule type" value="Genomic_DNA"/>
</dbReference>
<dbReference type="Gene3D" id="3.40.30.10">
    <property type="entry name" value="Glutaredoxin"/>
    <property type="match status" value="2"/>
</dbReference>
<dbReference type="SMART" id="SM00291">
    <property type="entry name" value="ZnF_ZZ"/>
    <property type="match status" value="2"/>
</dbReference>
<dbReference type="EMBL" id="CAJOBI010004765">
    <property type="protein sequence ID" value="CAF4012443.1"/>
    <property type="molecule type" value="Genomic_DNA"/>
</dbReference>
<dbReference type="PROSITE" id="PS50135">
    <property type="entry name" value="ZF_ZZ_2"/>
    <property type="match status" value="1"/>
</dbReference>
<evidence type="ECO:0000259" key="12">
    <source>
        <dbReference type="PROSITE" id="PS50135"/>
    </source>
</evidence>
<reference evidence="16" key="1">
    <citation type="submission" date="2021-02" db="EMBL/GenBank/DDBJ databases">
        <authorList>
            <person name="Nowell W R."/>
        </authorList>
    </citation>
    <scope>NUCLEOTIDE SEQUENCE</scope>
</reference>
<dbReference type="Proteomes" id="UP000681967">
    <property type="component" value="Unassembled WGS sequence"/>
</dbReference>
<dbReference type="SUPFAM" id="SSF52833">
    <property type="entry name" value="Thioredoxin-like"/>
    <property type="match status" value="2"/>
</dbReference>
<evidence type="ECO:0000259" key="13">
    <source>
        <dbReference type="PROSITE" id="PS51352"/>
    </source>
</evidence>
<dbReference type="Proteomes" id="UP000663824">
    <property type="component" value="Unassembled WGS sequence"/>
</dbReference>
<evidence type="ECO:0000256" key="4">
    <source>
        <dbReference type="ARBA" id="ARBA00022771"/>
    </source>
</evidence>
<gene>
    <name evidence="18" type="ORF">BYL167_LOCUS15775</name>
    <name evidence="14" type="ORF">CJN711_LOCUS32877</name>
    <name evidence="16" type="ORF">MBJ925_LOCUS28779</name>
    <name evidence="19" type="ORF">OVN521_LOCUS34536</name>
    <name evidence="17" type="ORF">SMN809_LOCUS12547</name>
    <name evidence="15" type="ORF">WKI299_LOCUS24546</name>
</gene>
<dbReference type="AlphaFoldDB" id="A0A816WQ66"/>
<dbReference type="EMBL" id="CAJOBH010005899">
    <property type="protein sequence ID" value="CAF4039056.1"/>
    <property type="molecule type" value="Genomic_DNA"/>
</dbReference>
<evidence type="ECO:0000313" key="18">
    <source>
        <dbReference type="EMBL" id="CAF4039056.1"/>
    </source>
</evidence>
<dbReference type="EMBL" id="CAJNRF010010549">
    <property type="protein sequence ID" value="CAF2121784.1"/>
    <property type="molecule type" value="Genomic_DNA"/>
</dbReference>
<keyword evidence="4 11" id="KW-0863">Zinc-finger</keyword>
<evidence type="ECO:0000313" key="14">
    <source>
        <dbReference type="EMBL" id="CAF1580081.1"/>
    </source>
</evidence>
<dbReference type="EC" id="1.8.1.8" evidence="1"/>
<dbReference type="EMBL" id="CAJNOV010015815">
    <property type="protein sequence ID" value="CAF1580081.1"/>
    <property type="molecule type" value="Genomic_DNA"/>
</dbReference>
<evidence type="ECO:0000256" key="6">
    <source>
        <dbReference type="ARBA" id="ARBA00023002"/>
    </source>
</evidence>
<dbReference type="InterPro" id="IPR036249">
    <property type="entry name" value="Thioredoxin-like_sf"/>
</dbReference>
<dbReference type="CDD" id="cd02340">
    <property type="entry name" value="ZZ_NBR1_like"/>
    <property type="match status" value="1"/>
</dbReference>
<keyword evidence="21" id="KW-1185">Reference proteome</keyword>
<evidence type="ECO:0000256" key="5">
    <source>
        <dbReference type="ARBA" id="ARBA00022833"/>
    </source>
</evidence>
<dbReference type="GO" id="GO:0047134">
    <property type="term" value="F:protein-disulfide reductase [NAD(P)H] activity"/>
    <property type="evidence" value="ECO:0007669"/>
    <property type="project" value="UniProtKB-EC"/>
</dbReference>
<evidence type="ECO:0000256" key="10">
    <source>
        <dbReference type="ARBA" id="ARBA00047804"/>
    </source>
</evidence>
<protein>
    <recommendedName>
        <fullName evidence="1">protein-disulfide reductase</fullName>
        <ecNumber evidence="1">1.8.1.8</ecNumber>
    </recommendedName>
</protein>
<dbReference type="InterPro" id="IPR000433">
    <property type="entry name" value="Znf_ZZ"/>
</dbReference>
<evidence type="ECO:0000256" key="2">
    <source>
        <dbReference type="ARBA" id="ARBA00022723"/>
    </source>
</evidence>
<evidence type="ECO:0000256" key="9">
    <source>
        <dbReference type="ARBA" id="ARBA00047388"/>
    </source>
</evidence>
<evidence type="ECO:0000313" key="21">
    <source>
        <dbReference type="Proteomes" id="UP000663866"/>
    </source>
</evidence>
<dbReference type="PANTHER" id="PTHR13871">
    <property type="entry name" value="THIOREDOXIN"/>
    <property type="match status" value="1"/>
</dbReference>
<evidence type="ECO:0000256" key="7">
    <source>
        <dbReference type="ARBA" id="ARBA00023027"/>
    </source>
</evidence>
<keyword evidence="6" id="KW-0560">Oxidoreductase</keyword>
<dbReference type="PROSITE" id="PS01357">
    <property type="entry name" value="ZF_ZZ_1"/>
    <property type="match status" value="1"/>
</dbReference>
<evidence type="ECO:0000313" key="20">
    <source>
        <dbReference type="Proteomes" id="UP000663824"/>
    </source>
</evidence>
<comment type="caution">
    <text evidence="16">The sequence shown here is derived from an EMBL/GenBank/DDBJ whole genome shotgun (WGS) entry which is preliminary data.</text>
</comment>
<dbReference type="InterPro" id="IPR012336">
    <property type="entry name" value="Thioredoxin-like_fold"/>
</dbReference>
<evidence type="ECO:0000256" key="1">
    <source>
        <dbReference type="ARBA" id="ARBA00012612"/>
    </source>
</evidence>
<organism evidence="16 20">
    <name type="scientific">Rotaria magnacalcarata</name>
    <dbReference type="NCBI Taxonomy" id="392030"/>
    <lineage>
        <taxon>Eukaryota</taxon>
        <taxon>Metazoa</taxon>
        <taxon>Spiralia</taxon>
        <taxon>Gnathifera</taxon>
        <taxon>Rotifera</taxon>
        <taxon>Eurotatoria</taxon>
        <taxon>Bdelloidea</taxon>
        <taxon>Philodinida</taxon>
        <taxon>Philodinidae</taxon>
        <taxon>Rotaria</taxon>
    </lineage>
</organism>
<feature type="domain" description="Thioredoxin" evidence="13">
    <location>
        <begin position="1"/>
        <end position="142"/>
    </location>
</feature>
<dbReference type="InterPro" id="IPR052259">
    <property type="entry name" value="Nucleoredoxin-like"/>
</dbReference>
<dbReference type="Proteomes" id="UP000663856">
    <property type="component" value="Unassembled WGS sequence"/>
</dbReference>
<keyword evidence="2" id="KW-0479">Metal-binding</keyword>
<comment type="catalytic activity">
    <reaction evidence="10">
        <text>[protein]-dithiol + NADP(+) = [protein]-disulfide + NADPH + H(+)</text>
        <dbReference type="Rhea" id="RHEA:18753"/>
        <dbReference type="Rhea" id="RHEA-COMP:10593"/>
        <dbReference type="Rhea" id="RHEA-COMP:10594"/>
        <dbReference type="ChEBI" id="CHEBI:15378"/>
        <dbReference type="ChEBI" id="CHEBI:29950"/>
        <dbReference type="ChEBI" id="CHEBI:50058"/>
        <dbReference type="ChEBI" id="CHEBI:57783"/>
        <dbReference type="ChEBI" id="CHEBI:58349"/>
        <dbReference type="EC" id="1.8.1.8"/>
    </reaction>
</comment>
<dbReference type="InterPro" id="IPR043145">
    <property type="entry name" value="Znf_ZZ_sf"/>
</dbReference>
<dbReference type="InterPro" id="IPR013766">
    <property type="entry name" value="Thioredoxin_domain"/>
</dbReference>
<evidence type="ECO:0000256" key="8">
    <source>
        <dbReference type="ARBA" id="ARBA00025782"/>
    </source>
</evidence>
<sequence>MTANWNELLGEHLLQHDESNQFLTKQLNGKTVALYFSAHWCPPCRNFTPKLAEIYKKIQSELHDKLDVVFISYDQDQNSFDEYFKDMPWKALPFSDRACSKALGEKFEVSGIPCLVVLTPAGDVLTVDGVEEVNSASDEALRLWSQGKRLFWTRPPNEGEHVWEGVSCTLCHMYPIAGVRYGCTHRDCEINLCNDCICKYTHQHSIVEYLIPGKQYSFEQIFASVPHLLGPTNDERIETKTLWENAPKTIGIYFSADGCSPDRDITSTLAQYYLEAQASEHPFQLVFVSRDKDEESFNKYRAQMVWPVVPFNTEGALIEYFQYPGIPSLVIIKADGTIMTRRGRNYVLSKGSEALKVWAQGEKLPSLSATEFEWSNVNCDGCNMYPLIGIRYYCSTCGNYDLCSVCEKKGHEHPLELIPQPADD</sequence>
<dbReference type="EMBL" id="CAJNRE010015436">
    <property type="protein sequence ID" value="CAF2137077.1"/>
    <property type="molecule type" value="Genomic_DNA"/>
</dbReference>
<name>A0A816WQ66_9BILA</name>
<evidence type="ECO:0000256" key="11">
    <source>
        <dbReference type="PROSITE-ProRule" id="PRU00228"/>
    </source>
</evidence>
<dbReference type="Proteomes" id="UP000676336">
    <property type="component" value="Unassembled WGS sequence"/>
</dbReference>